<dbReference type="PANTHER" id="PTHR35393">
    <property type="entry name" value="CHROMOSOME 1, WHOLE GENOME SHOTGUN SEQUENCE"/>
    <property type="match status" value="1"/>
</dbReference>
<evidence type="ECO:0000313" key="2">
    <source>
        <dbReference type="EMBL" id="PFH49149.1"/>
    </source>
</evidence>
<dbReference type="Pfam" id="PF24840">
    <property type="entry name" value="NTF2_SigF"/>
    <property type="match status" value="1"/>
</dbReference>
<evidence type="ECO:0000313" key="3">
    <source>
        <dbReference type="Proteomes" id="UP000242287"/>
    </source>
</evidence>
<reference evidence="2 3" key="1">
    <citation type="submission" date="2014-02" db="EMBL/GenBank/DDBJ databases">
        <title>Transposable element dynamics among asymbiotic and ectomycorrhizal Amanita fungi.</title>
        <authorList>
            <consortium name="DOE Joint Genome Institute"/>
            <person name="Hess J."/>
            <person name="Skrede I."/>
            <person name="Wolfe B."/>
            <person name="LaButti K."/>
            <person name="Ohm R.A."/>
            <person name="Grigoriev I.V."/>
            <person name="Pringle A."/>
        </authorList>
    </citation>
    <scope>NUCLEOTIDE SEQUENCE [LARGE SCALE GENOMIC DNA]</scope>
    <source>
        <strain evidence="2 3">SKay4041</strain>
    </source>
</reference>
<proteinExistence type="predicted"/>
<dbReference type="AlphaFoldDB" id="A0A2A9NEV5"/>
<gene>
    <name evidence="2" type="ORF">AMATHDRAFT_131510</name>
</gene>
<name>A0A2A9NEV5_9AGAR</name>
<evidence type="ECO:0000259" key="1">
    <source>
        <dbReference type="Pfam" id="PF24840"/>
    </source>
</evidence>
<dbReference type="EMBL" id="KZ302037">
    <property type="protein sequence ID" value="PFH49149.1"/>
    <property type="molecule type" value="Genomic_DNA"/>
</dbReference>
<feature type="domain" description="SigF-like NTF2-like" evidence="1">
    <location>
        <begin position="1"/>
        <end position="169"/>
    </location>
</feature>
<accession>A0A2A9NEV5</accession>
<organism evidence="2 3">
    <name type="scientific">Amanita thiersii Skay4041</name>
    <dbReference type="NCBI Taxonomy" id="703135"/>
    <lineage>
        <taxon>Eukaryota</taxon>
        <taxon>Fungi</taxon>
        <taxon>Dikarya</taxon>
        <taxon>Basidiomycota</taxon>
        <taxon>Agaricomycotina</taxon>
        <taxon>Agaricomycetes</taxon>
        <taxon>Agaricomycetidae</taxon>
        <taxon>Agaricales</taxon>
        <taxon>Pluteineae</taxon>
        <taxon>Amanitaceae</taxon>
        <taxon>Amanita</taxon>
    </lineage>
</organism>
<protein>
    <recommendedName>
        <fullName evidence="1">SigF-like NTF2-like domain-containing protein</fullName>
    </recommendedName>
</protein>
<dbReference type="PANTHER" id="PTHR35393:SF1">
    <property type="entry name" value="SNOAL-LIKE DOMAIN-CONTAINING PROTEIN"/>
    <property type="match status" value="1"/>
</dbReference>
<sequence>MQDPVKEIKAVVLQLTTASSPDQQKLAIYKYFAPNAGFRHPLCQVDPGPLSRESILGIYQWYRVISPHISMHIDNVVYDEPHAVLLLDVTQVFHLFFVPVNPAPSRLLVRLTMKQQNGLYIITMQEDFYHPDDVTSLLFPPLSPLVRFTLRSLGVASNILAKSSQVLGCWRP</sequence>
<keyword evidence="3" id="KW-1185">Reference proteome</keyword>
<dbReference type="Proteomes" id="UP000242287">
    <property type="component" value="Unassembled WGS sequence"/>
</dbReference>
<dbReference type="InterPro" id="IPR057514">
    <property type="entry name" value="NTF2_SigF"/>
</dbReference>
<feature type="non-terminal residue" evidence="2">
    <location>
        <position position="172"/>
    </location>
</feature>
<dbReference type="STRING" id="703135.A0A2A9NEV5"/>
<dbReference type="OrthoDB" id="2344312at2759"/>